<name>A0ABN8BVC2_9STRA</name>
<dbReference type="EMBL" id="CAKLBC010000122">
    <property type="protein sequence ID" value="CAH0484853.1"/>
    <property type="molecule type" value="Genomic_DNA"/>
</dbReference>
<protein>
    <recommendedName>
        <fullName evidence="2">Retrotransposon gag domain-containing protein</fullName>
    </recommendedName>
</protein>
<feature type="region of interest" description="Disordered" evidence="1">
    <location>
        <begin position="1"/>
        <end position="34"/>
    </location>
</feature>
<sequence length="165" mass="18558">MAQGLDEQALRRNASEVNSQATAESISKTQDEFLREQARNEALNRAVEKLSARSTQPRSIRMDPPKLDGTTAHTIVHWLLAVKQCGVAQLIEDDTRMVSYAMSNLRGKASEWAYSALMANADANPSWTIFKSKIRAMYQPPNNEVLLMARFFGARQAKRSLQKFV</sequence>
<dbReference type="Pfam" id="PF03732">
    <property type="entry name" value="Retrotrans_gag"/>
    <property type="match status" value="1"/>
</dbReference>
<proteinExistence type="predicted"/>
<comment type="caution">
    <text evidence="3">The sequence shown here is derived from an EMBL/GenBank/DDBJ whole genome shotgun (WGS) entry which is preliminary data.</text>
</comment>
<evidence type="ECO:0000259" key="2">
    <source>
        <dbReference type="Pfam" id="PF03732"/>
    </source>
</evidence>
<evidence type="ECO:0000313" key="4">
    <source>
        <dbReference type="Proteomes" id="UP001157938"/>
    </source>
</evidence>
<keyword evidence="4" id="KW-1185">Reference proteome</keyword>
<feature type="region of interest" description="Disordered" evidence="1">
    <location>
        <begin position="47"/>
        <end position="66"/>
    </location>
</feature>
<feature type="compositionally biased region" description="Polar residues" evidence="1">
    <location>
        <begin position="15"/>
        <end position="28"/>
    </location>
</feature>
<organism evidence="3 4">
    <name type="scientific">Peronospora farinosa</name>
    <dbReference type="NCBI Taxonomy" id="134698"/>
    <lineage>
        <taxon>Eukaryota</taxon>
        <taxon>Sar</taxon>
        <taxon>Stramenopiles</taxon>
        <taxon>Oomycota</taxon>
        <taxon>Peronosporomycetes</taxon>
        <taxon>Peronosporales</taxon>
        <taxon>Peronosporaceae</taxon>
        <taxon>Peronospora</taxon>
    </lineage>
</organism>
<evidence type="ECO:0000256" key="1">
    <source>
        <dbReference type="SAM" id="MobiDB-lite"/>
    </source>
</evidence>
<dbReference type="InterPro" id="IPR005162">
    <property type="entry name" value="Retrotrans_gag_dom"/>
</dbReference>
<reference evidence="3 4" key="1">
    <citation type="submission" date="2021-11" db="EMBL/GenBank/DDBJ databases">
        <authorList>
            <person name="Islam A."/>
            <person name="Islam S."/>
            <person name="Flora M.S."/>
            <person name="Rahman M."/>
            <person name="Ziaur R.M."/>
            <person name="Epstein J.H."/>
            <person name="Hassan M."/>
            <person name="Klassen M."/>
            <person name="Woodard K."/>
            <person name="Webb A."/>
            <person name="Webby R.J."/>
            <person name="El Zowalaty M.E."/>
        </authorList>
    </citation>
    <scope>NUCLEOTIDE SEQUENCE [LARGE SCALE GENOMIC DNA]</scope>
    <source>
        <strain evidence="3">Pf1</strain>
    </source>
</reference>
<evidence type="ECO:0000313" key="3">
    <source>
        <dbReference type="EMBL" id="CAH0484853.1"/>
    </source>
</evidence>
<accession>A0ABN8BVC2</accession>
<gene>
    <name evidence="3" type="ORF">PFR001_LOCUS590</name>
</gene>
<dbReference type="Proteomes" id="UP001157938">
    <property type="component" value="Unassembled WGS sequence"/>
</dbReference>
<feature type="domain" description="Retrotransposon gag" evidence="2">
    <location>
        <begin position="100"/>
        <end position="164"/>
    </location>
</feature>